<dbReference type="EMBL" id="VHSG01000010">
    <property type="protein sequence ID" value="TQV80079.1"/>
    <property type="molecule type" value="Genomic_DNA"/>
</dbReference>
<gene>
    <name evidence="2" type="ORF">FKG94_10440</name>
</gene>
<dbReference type="AlphaFoldDB" id="A0A545TS92"/>
<evidence type="ECO:0000256" key="1">
    <source>
        <dbReference type="SAM" id="Phobius"/>
    </source>
</evidence>
<organism evidence="2 3">
    <name type="scientific">Exilibacterium tricleocarpae</name>
    <dbReference type="NCBI Taxonomy" id="2591008"/>
    <lineage>
        <taxon>Bacteria</taxon>
        <taxon>Pseudomonadati</taxon>
        <taxon>Pseudomonadota</taxon>
        <taxon>Gammaproteobacteria</taxon>
        <taxon>Cellvibrionales</taxon>
        <taxon>Cellvibrionaceae</taxon>
        <taxon>Exilibacterium</taxon>
    </lineage>
</organism>
<feature type="transmembrane region" description="Helical" evidence="1">
    <location>
        <begin position="13"/>
        <end position="37"/>
    </location>
</feature>
<keyword evidence="3" id="KW-1185">Reference proteome</keyword>
<keyword evidence="1" id="KW-0472">Membrane</keyword>
<evidence type="ECO:0000313" key="3">
    <source>
        <dbReference type="Proteomes" id="UP000319732"/>
    </source>
</evidence>
<keyword evidence="1" id="KW-1133">Transmembrane helix</keyword>
<protein>
    <submittedName>
        <fullName evidence="2">Uncharacterized protein</fullName>
    </submittedName>
</protein>
<sequence length="140" mass="16201">MSASLDELKTIKWILVGILLVFTVFFIFASVVLKGVLGAIRDMRELRKSEGFRILGEQYLDKGQISELMAEAKDVLKTHPNHAYANYYLAMAYYRKERWVDAQKIFETLRDNKPEWGDAVDPYIAETREKISNGKPKLVR</sequence>
<keyword evidence="1" id="KW-0812">Transmembrane</keyword>
<name>A0A545TS92_9GAMM</name>
<dbReference type="Gene3D" id="1.25.40.10">
    <property type="entry name" value="Tetratricopeptide repeat domain"/>
    <property type="match status" value="1"/>
</dbReference>
<reference evidence="2 3" key="1">
    <citation type="submission" date="2019-06" db="EMBL/GenBank/DDBJ databases">
        <title>Whole genome sequence for Cellvibrionaceae sp. R142.</title>
        <authorList>
            <person name="Wang G."/>
        </authorList>
    </citation>
    <scope>NUCLEOTIDE SEQUENCE [LARGE SCALE GENOMIC DNA]</scope>
    <source>
        <strain evidence="2 3">R142</strain>
    </source>
</reference>
<dbReference type="InterPro" id="IPR011990">
    <property type="entry name" value="TPR-like_helical_dom_sf"/>
</dbReference>
<accession>A0A545TS92</accession>
<dbReference type="RefSeq" id="WP_142904178.1">
    <property type="nucleotide sequence ID" value="NZ_ML660092.1"/>
</dbReference>
<comment type="caution">
    <text evidence="2">The sequence shown here is derived from an EMBL/GenBank/DDBJ whole genome shotgun (WGS) entry which is preliminary data.</text>
</comment>
<dbReference type="SUPFAM" id="SSF48452">
    <property type="entry name" value="TPR-like"/>
    <property type="match status" value="1"/>
</dbReference>
<dbReference type="Proteomes" id="UP000319732">
    <property type="component" value="Unassembled WGS sequence"/>
</dbReference>
<dbReference type="Pfam" id="PF14559">
    <property type="entry name" value="TPR_19"/>
    <property type="match status" value="1"/>
</dbReference>
<evidence type="ECO:0000313" key="2">
    <source>
        <dbReference type="EMBL" id="TQV80079.1"/>
    </source>
</evidence>
<proteinExistence type="predicted"/>